<reference evidence="1 2" key="1">
    <citation type="submission" date="2020-11" db="EMBL/GenBank/DDBJ databases">
        <title>Enhanced detection system for hospital associated transmission using whole genome sequencing surveillance.</title>
        <authorList>
            <person name="Harrison L.H."/>
            <person name="Van Tyne D."/>
            <person name="Marsh J.W."/>
            <person name="Griffith M.P."/>
            <person name="Snyder D.J."/>
            <person name="Cooper V.S."/>
            <person name="Mustapha M."/>
        </authorList>
    </citation>
    <scope>NUCLEOTIDE SEQUENCE [LARGE SCALE GENOMIC DNA]</scope>
    <source>
        <strain evidence="1 2">PSA00705</strain>
    </source>
</reference>
<proteinExistence type="predicted"/>
<accession>A0ABS0KN45</accession>
<evidence type="ECO:0000313" key="1">
    <source>
        <dbReference type="EMBL" id="MBG6289528.1"/>
    </source>
</evidence>
<sequence>MNEIYEELQQEALELLEEFGRNIPFSRTVDGEYDPDTGTSGGAVETQDATVVIQPATGSTVSAFDVKFDNGTLIEQNLRALTIAAQGLSWVPAPGDKAAFDGAEWTFIGCTPINPAGTPIVYKAAVKR</sequence>
<name>A0ABS0KN45_PSENT</name>
<dbReference type="RefSeq" id="WP_196913108.1">
    <property type="nucleotide sequence ID" value="NZ_JADTFC010000050.1"/>
</dbReference>
<dbReference type="EMBL" id="JADTFC010000050">
    <property type="protein sequence ID" value="MBG6289528.1"/>
    <property type="molecule type" value="Genomic_DNA"/>
</dbReference>
<evidence type="ECO:0008006" key="3">
    <source>
        <dbReference type="Google" id="ProtNLM"/>
    </source>
</evidence>
<dbReference type="Proteomes" id="UP000608450">
    <property type="component" value="Unassembled WGS sequence"/>
</dbReference>
<evidence type="ECO:0000313" key="2">
    <source>
        <dbReference type="Proteomes" id="UP000608450"/>
    </source>
</evidence>
<keyword evidence="2" id="KW-1185">Reference proteome</keyword>
<organism evidence="1 2">
    <name type="scientific">Pseudomonas nitroreducens</name>
    <dbReference type="NCBI Taxonomy" id="46680"/>
    <lineage>
        <taxon>Bacteria</taxon>
        <taxon>Pseudomonadati</taxon>
        <taxon>Pseudomonadota</taxon>
        <taxon>Gammaproteobacteria</taxon>
        <taxon>Pseudomonadales</taxon>
        <taxon>Pseudomonadaceae</taxon>
        <taxon>Pseudomonas</taxon>
    </lineage>
</organism>
<protein>
    <recommendedName>
        <fullName evidence="3">Phage tail protein</fullName>
    </recommendedName>
</protein>
<gene>
    <name evidence="1" type="ORF">I5I61_18910</name>
</gene>
<comment type="caution">
    <text evidence="1">The sequence shown here is derived from an EMBL/GenBank/DDBJ whole genome shotgun (WGS) entry which is preliminary data.</text>
</comment>